<dbReference type="GO" id="GO:0016787">
    <property type="term" value="F:hydrolase activity"/>
    <property type="evidence" value="ECO:0007669"/>
    <property type="project" value="UniProtKB-KW"/>
</dbReference>
<dbReference type="Proteomes" id="UP001235840">
    <property type="component" value="Unassembled WGS sequence"/>
</dbReference>
<dbReference type="Gene3D" id="3.30.457.10">
    <property type="entry name" value="Copper amine oxidase-like, N-terminal domain"/>
    <property type="match status" value="1"/>
</dbReference>
<dbReference type="SUPFAM" id="SSF53474">
    <property type="entry name" value="alpha/beta-Hydrolases"/>
    <property type="match status" value="1"/>
</dbReference>
<accession>A0ABT9W3G3</accession>
<gene>
    <name evidence="4" type="ORF">J2S11_003712</name>
</gene>
<dbReference type="InterPro" id="IPR036582">
    <property type="entry name" value="Mao_N_sf"/>
</dbReference>
<keyword evidence="5" id="KW-1185">Reference proteome</keyword>
<dbReference type="Pfam" id="PF07833">
    <property type="entry name" value="Cu_amine_oxidN1"/>
    <property type="match status" value="1"/>
</dbReference>
<evidence type="ECO:0000313" key="5">
    <source>
        <dbReference type="Proteomes" id="UP001235840"/>
    </source>
</evidence>
<sequence>MKNNFGKKLVVGSLVVALAVPAATGVAAQASEVSSQENVDVVAGQIVPIRQALQYIGASVDWTNAEQIVRVQYLDRTMDIDVHAGTVTVNDRPVPFKGEIEYHYDVIHVPLELINEALGLQLGWDAAEQKPVIAEDAYEVRATSFISQWRSGNEEEAYSFMSAPLKNVFPMELLQAQWGGFAAYYGGHIGDIISIDHDENSVHHNVHLVFETEQVPAALSVRFDHNGNVNDLYTPIGAQGINEPPVYDNPQSYTEQEVTIGEGNLALSGTLTLPQGEGPFPVVVLVHGSGPHDRDEAVGGVKVFRDLAVGLADQGVAVLRYNKLTYEHPIKSHTVATTMQRETADDALLAVELLRGIDKIDSGHIYIGGHSQGGHMIPKMLELDTSGHIAGGVLLASPAVALQDILLEQQLYVVERLEELGIPVGDTSELDVLARQVEILNDPQYDHTNVPADFFLPPSNFYWFEQRDYVPVEEAKKHNVPLLILQGENDWQVTMNQFEMWKKDFGSSSHVQLKSYPNVNHFLVEYDGLSVGMEYGQPANVLKAIIDDIAEWVKNR</sequence>
<dbReference type="PANTHER" id="PTHR43265">
    <property type="entry name" value="ESTERASE ESTD"/>
    <property type="match status" value="1"/>
</dbReference>
<organism evidence="4 5">
    <name type="scientific">Caldalkalibacillus horti</name>
    <dbReference type="NCBI Taxonomy" id="77523"/>
    <lineage>
        <taxon>Bacteria</taxon>
        <taxon>Bacillati</taxon>
        <taxon>Bacillota</taxon>
        <taxon>Bacilli</taxon>
        <taxon>Bacillales</taxon>
        <taxon>Bacillaceae</taxon>
        <taxon>Caldalkalibacillus</taxon>
    </lineage>
</organism>
<name>A0ABT9W3G3_9BACI</name>
<dbReference type="EMBL" id="JAUSTY010000020">
    <property type="protein sequence ID" value="MDQ0167783.1"/>
    <property type="molecule type" value="Genomic_DNA"/>
</dbReference>
<evidence type="ECO:0000259" key="2">
    <source>
        <dbReference type="Pfam" id="PF07833"/>
    </source>
</evidence>
<comment type="caution">
    <text evidence="4">The sequence shown here is derived from an EMBL/GenBank/DDBJ whole genome shotgun (WGS) entry which is preliminary data.</text>
</comment>
<feature type="chain" id="PRO_5046666559" evidence="1">
    <location>
        <begin position="23"/>
        <end position="556"/>
    </location>
</feature>
<dbReference type="SUPFAM" id="SSF55383">
    <property type="entry name" value="Copper amine oxidase, domain N"/>
    <property type="match status" value="1"/>
</dbReference>
<dbReference type="PANTHER" id="PTHR43265:SF1">
    <property type="entry name" value="ESTERASE ESTD"/>
    <property type="match status" value="1"/>
</dbReference>
<dbReference type="Gene3D" id="3.40.50.1820">
    <property type="entry name" value="alpha/beta hydrolase"/>
    <property type="match status" value="1"/>
</dbReference>
<keyword evidence="1" id="KW-0732">Signal</keyword>
<evidence type="ECO:0000256" key="1">
    <source>
        <dbReference type="SAM" id="SignalP"/>
    </source>
</evidence>
<keyword evidence="4" id="KW-0378">Hydrolase</keyword>
<dbReference type="InterPro" id="IPR012854">
    <property type="entry name" value="Cu_amine_oxidase-like_N"/>
</dbReference>
<evidence type="ECO:0000259" key="3">
    <source>
        <dbReference type="Pfam" id="PF12146"/>
    </source>
</evidence>
<feature type="signal peptide" evidence="1">
    <location>
        <begin position="1"/>
        <end position="22"/>
    </location>
</feature>
<protein>
    <submittedName>
        <fullName evidence="4">Dienelactone hydrolase</fullName>
    </submittedName>
</protein>
<dbReference type="RefSeq" id="WP_307396979.1">
    <property type="nucleotide sequence ID" value="NZ_BAAADK010000049.1"/>
</dbReference>
<reference evidence="4 5" key="1">
    <citation type="submission" date="2023-07" db="EMBL/GenBank/DDBJ databases">
        <title>Genomic Encyclopedia of Type Strains, Phase IV (KMG-IV): sequencing the most valuable type-strain genomes for metagenomic binning, comparative biology and taxonomic classification.</title>
        <authorList>
            <person name="Goeker M."/>
        </authorList>
    </citation>
    <scope>NUCLEOTIDE SEQUENCE [LARGE SCALE GENOMIC DNA]</scope>
    <source>
        <strain evidence="4 5">DSM 12751</strain>
    </source>
</reference>
<evidence type="ECO:0000313" key="4">
    <source>
        <dbReference type="EMBL" id="MDQ0167783.1"/>
    </source>
</evidence>
<dbReference type="InterPro" id="IPR022742">
    <property type="entry name" value="Hydrolase_4"/>
</dbReference>
<dbReference type="InterPro" id="IPR029058">
    <property type="entry name" value="AB_hydrolase_fold"/>
</dbReference>
<feature type="domain" description="Serine aminopeptidase S33" evidence="3">
    <location>
        <begin position="282"/>
        <end position="523"/>
    </location>
</feature>
<feature type="domain" description="Copper amine oxidase-like N-terminal" evidence="2">
    <location>
        <begin position="46"/>
        <end position="130"/>
    </location>
</feature>
<dbReference type="Pfam" id="PF12146">
    <property type="entry name" value="Hydrolase_4"/>
    <property type="match status" value="1"/>
</dbReference>
<proteinExistence type="predicted"/>
<dbReference type="InterPro" id="IPR053145">
    <property type="entry name" value="AB_hydrolase_Est10"/>
</dbReference>